<dbReference type="RefSeq" id="WP_013409146.1">
    <property type="nucleotide sequence ID" value="NC_014655.1"/>
</dbReference>
<dbReference type="InterPro" id="IPR050553">
    <property type="entry name" value="Thioredoxin_ResA/DsbE_sf"/>
</dbReference>
<keyword evidence="1" id="KW-0732">Signal</keyword>
<dbReference type="OrthoDB" id="1118217at2"/>
<dbReference type="InterPro" id="IPR036249">
    <property type="entry name" value="Thioredoxin-like_sf"/>
</dbReference>
<dbReference type="PANTHER" id="PTHR42852:SF13">
    <property type="entry name" value="PROTEIN DIPZ"/>
    <property type="match status" value="1"/>
</dbReference>
<dbReference type="PROSITE" id="PS51352">
    <property type="entry name" value="THIOREDOXIN_2"/>
    <property type="match status" value="1"/>
</dbReference>
<protein>
    <submittedName>
        <fullName evidence="3">Redoxin domain protein</fullName>
    </submittedName>
</protein>
<dbReference type="Gene3D" id="3.40.30.10">
    <property type="entry name" value="Glutaredoxin"/>
    <property type="match status" value="1"/>
</dbReference>
<dbReference type="eggNOG" id="COG0526">
    <property type="taxonomic scope" value="Bacteria"/>
</dbReference>
<reference key="1">
    <citation type="submission" date="2010-11" db="EMBL/GenBank/DDBJ databases">
        <title>The complete genome of Leadbetterella byssophila DSM 17132.</title>
        <authorList>
            <consortium name="US DOE Joint Genome Institute (JGI-PGF)"/>
            <person name="Lucas S."/>
            <person name="Copeland A."/>
            <person name="Lapidus A."/>
            <person name="Glavina del Rio T."/>
            <person name="Dalin E."/>
            <person name="Tice H."/>
            <person name="Bruce D."/>
            <person name="Goodwin L."/>
            <person name="Pitluck S."/>
            <person name="Kyrpides N."/>
            <person name="Mavromatis K."/>
            <person name="Ivanova N."/>
            <person name="Teshima H."/>
            <person name="Brettin T."/>
            <person name="Detter J.C."/>
            <person name="Han C."/>
            <person name="Tapia R."/>
            <person name="Land M."/>
            <person name="Hauser L."/>
            <person name="Markowitz V."/>
            <person name="Cheng J.-F."/>
            <person name="Hugenholtz P."/>
            <person name="Woyke T."/>
            <person name="Wu D."/>
            <person name="Tindall B."/>
            <person name="Pomrenke H.G."/>
            <person name="Brambilla E."/>
            <person name="Klenk H.-P."/>
            <person name="Eisen J.A."/>
        </authorList>
    </citation>
    <scope>NUCLEOTIDE SEQUENCE [LARGE SCALE GENOMIC DNA]</scope>
    <source>
        <strain>DSM 17132</strain>
    </source>
</reference>
<organism evidence="3 4">
    <name type="scientific">Leadbetterella byssophila (strain DSM 17132 / JCM 16389 / KACC 11308 / NBRC 106382 / 4M15)</name>
    <dbReference type="NCBI Taxonomy" id="649349"/>
    <lineage>
        <taxon>Bacteria</taxon>
        <taxon>Pseudomonadati</taxon>
        <taxon>Bacteroidota</taxon>
        <taxon>Cytophagia</taxon>
        <taxon>Cytophagales</taxon>
        <taxon>Leadbetterellaceae</taxon>
        <taxon>Leadbetterella</taxon>
    </lineage>
</organism>
<sequence length="442" mass="50103">MNVKFYVRALLCLALTYLLSFTPIHGQALRVGDAIPDELWDIPLQVVNHPSGKHTITLAEYKDKLIILDFWATWCGPCVAMLPRQDSLQKMFAENLQILPVTYQNEGEITDFMDRYTQRTGQKNTLPKVTNDSTLRRAFPHSYLPHYVWIQNGAVKAITGHEEVTSKKIRSVLKDGLTTLSTKADPKRIAFDKESPLLVNGNGGSGDNLIYHSLFTGYQKGLPSAYFLSQPDSIKGVKLTCTNLSRLTLFKNAFGERTWPISANQIMMEVKEPGRLTSALKGSPYLEWLDQGNGFCYELILPASRADQVFSIMRRDLDLLFPDYTAAVEKHLRKCYVLTRSGTGLPLVTRGGEPAVIHEQFRYKSINRPLGLLVRNLNMKFLQHSPYPILNETGFEGPVDIDIEANMSEIDDLNRALAKYGLKFMEEEREIDMLVIRDRKNP</sequence>
<gene>
    <name evidence="3" type="ordered locus">Lbys_2440</name>
</gene>
<dbReference type="STRING" id="649349.Lbys_2440"/>
<reference evidence="3 4" key="2">
    <citation type="journal article" date="2011" name="Stand. Genomic Sci.">
        <title>Complete genome sequence of Leadbetterella byssophila type strain (4M15).</title>
        <authorList>
            <person name="Abt B."/>
            <person name="Teshima H."/>
            <person name="Lucas S."/>
            <person name="Lapidus A."/>
            <person name="Del Rio T.G."/>
            <person name="Nolan M."/>
            <person name="Tice H."/>
            <person name="Cheng J.F."/>
            <person name="Pitluck S."/>
            <person name="Liolios K."/>
            <person name="Pagani I."/>
            <person name="Ivanova N."/>
            <person name="Mavromatis K."/>
            <person name="Pati A."/>
            <person name="Tapia R."/>
            <person name="Han C."/>
            <person name="Goodwin L."/>
            <person name="Chen A."/>
            <person name="Palaniappan K."/>
            <person name="Land M."/>
            <person name="Hauser L."/>
            <person name="Chang Y.J."/>
            <person name="Jeffries C.D."/>
            <person name="Rohde M."/>
            <person name="Goker M."/>
            <person name="Tindall B.J."/>
            <person name="Detter J.C."/>
            <person name="Woyke T."/>
            <person name="Bristow J."/>
            <person name="Eisen J.A."/>
            <person name="Markowitz V."/>
            <person name="Hugenholtz P."/>
            <person name="Klenk H.P."/>
            <person name="Kyrpides N.C."/>
        </authorList>
    </citation>
    <scope>NUCLEOTIDE SEQUENCE [LARGE SCALE GENOMIC DNA]</scope>
    <source>
        <strain evidence="4">DSM 17132 / JCM 16389 / KACC 11308 / NBRC 106382 / 4M15</strain>
    </source>
</reference>
<dbReference type="PANTHER" id="PTHR42852">
    <property type="entry name" value="THIOL:DISULFIDE INTERCHANGE PROTEIN DSBE"/>
    <property type="match status" value="1"/>
</dbReference>
<evidence type="ECO:0000256" key="1">
    <source>
        <dbReference type="SAM" id="SignalP"/>
    </source>
</evidence>
<dbReference type="Proteomes" id="UP000007435">
    <property type="component" value="Chromosome"/>
</dbReference>
<proteinExistence type="predicted"/>
<dbReference type="AlphaFoldDB" id="E4RXP2"/>
<dbReference type="InterPro" id="IPR013766">
    <property type="entry name" value="Thioredoxin_domain"/>
</dbReference>
<accession>E4RXP2</accession>
<feature type="signal peptide" evidence="1">
    <location>
        <begin position="1"/>
        <end position="26"/>
    </location>
</feature>
<evidence type="ECO:0000313" key="4">
    <source>
        <dbReference type="Proteomes" id="UP000007435"/>
    </source>
</evidence>
<name>E4RXP2_LEAB4</name>
<dbReference type="Pfam" id="PF00085">
    <property type="entry name" value="Thioredoxin"/>
    <property type="match status" value="1"/>
</dbReference>
<feature type="domain" description="Thioredoxin" evidence="2">
    <location>
        <begin position="29"/>
        <end position="178"/>
    </location>
</feature>
<evidence type="ECO:0000259" key="2">
    <source>
        <dbReference type="PROSITE" id="PS51352"/>
    </source>
</evidence>
<evidence type="ECO:0000313" key="3">
    <source>
        <dbReference type="EMBL" id="ADQ18106.1"/>
    </source>
</evidence>
<keyword evidence="4" id="KW-1185">Reference proteome</keyword>
<feature type="chain" id="PRO_5005673714" evidence="1">
    <location>
        <begin position="27"/>
        <end position="442"/>
    </location>
</feature>
<dbReference type="KEGG" id="lby:Lbys_2440"/>
<dbReference type="HOGENOM" id="CLU_033806_0_0_10"/>
<dbReference type="EMBL" id="CP002305">
    <property type="protein sequence ID" value="ADQ18106.1"/>
    <property type="molecule type" value="Genomic_DNA"/>
</dbReference>
<dbReference type="SUPFAM" id="SSF52833">
    <property type="entry name" value="Thioredoxin-like"/>
    <property type="match status" value="1"/>
</dbReference>
<dbReference type="CDD" id="cd02966">
    <property type="entry name" value="TlpA_like_family"/>
    <property type="match status" value="1"/>
</dbReference>